<dbReference type="Proteomes" id="UP000034956">
    <property type="component" value="Unassembled WGS sequence"/>
</dbReference>
<organism evidence="1 2">
    <name type="scientific">Candidatus Jorgensenbacteria bacterium GW2011_GWA1_48_11</name>
    <dbReference type="NCBI Taxonomy" id="1618660"/>
    <lineage>
        <taxon>Bacteria</taxon>
        <taxon>Candidatus Joergenseniibacteriota</taxon>
    </lineage>
</organism>
<reference evidence="1 2" key="1">
    <citation type="journal article" date="2015" name="Nature">
        <title>rRNA introns, odd ribosomes, and small enigmatic genomes across a large radiation of phyla.</title>
        <authorList>
            <person name="Brown C.T."/>
            <person name="Hug L.A."/>
            <person name="Thomas B.C."/>
            <person name="Sharon I."/>
            <person name="Castelle C.J."/>
            <person name="Singh A."/>
            <person name="Wilkins M.J."/>
            <person name="Williams K.H."/>
            <person name="Banfield J.F."/>
        </authorList>
    </citation>
    <scope>NUCLEOTIDE SEQUENCE [LARGE SCALE GENOMIC DNA]</scope>
</reference>
<name>A0A0G1UC76_9BACT</name>
<evidence type="ECO:0000313" key="1">
    <source>
        <dbReference type="EMBL" id="KKU91714.1"/>
    </source>
</evidence>
<comment type="caution">
    <text evidence="1">The sequence shown here is derived from an EMBL/GenBank/DDBJ whole genome shotgun (WGS) entry which is preliminary data.</text>
</comment>
<accession>A0A0G1UC76</accession>
<sequence length="176" mass="18685">MTRKQIVILAALGVFVILVLALGFLTNRGGVLPNGYSPENSLPGVLNPSATGTAGVYSSEVSKDAVLTVPKNEAPASANPNLDTQIKFFDMKAAKTGFTPDSITVNKGDNLQIDFTAVDGDYDLNIPYLGAYFSAVKRGATKRLIFDTSLPGTFLFECRDHCPSGGKIQGMLIVLP</sequence>
<dbReference type="Gene3D" id="2.60.40.420">
    <property type="entry name" value="Cupredoxins - blue copper proteins"/>
    <property type="match status" value="1"/>
</dbReference>
<dbReference type="EMBL" id="LCPF01000001">
    <property type="protein sequence ID" value="KKU91714.1"/>
    <property type="molecule type" value="Genomic_DNA"/>
</dbReference>
<gene>
    <name evidence="1" type="ORF">UY23_C0001G0320</name>
</gene>
<dbReference type="AlphaFoldDB" id="A0A0G1UC76"/>
<evidence type="ECO:0000313" key="2">
    <source>
        <dbReference type="Proteomes" id="UP000034956"/>
    </source>
</evidence>
<proteinExistence type="predicted"/>
<protein>
    <submittedName>
        <fullName evidence="1">Uncharacterized protein</fullName>
    </submittedName>
</protein>
<dbReference type="InterPro" id="IPR008972">
    <property type="entry name" value="Cupredoxin"/>
</dbReference>
<dbReference type="SUPFAM" id="SSF49503">
    <property type="entry name" value="Cupredoxins"/>
    <property type="match status" value="1"/>
</dbReference>